<dbReference type="PANTHER" id="PTHR21367:SF1">
    <property type="entry name" value="ARGINYL-TRNA--PROTEIN TRANSFERASE 1"/>
    <property type="match status" value="1"/>
</dbReference>
<sequence>MLFVSMSELQARGTAQCSLGRCLTFLISGMCPCRFTLLTQLSTPFYSGREIAFVRDLYRRYGPTSSHPDPRYADFTYYYAGYYIHSCQKMRYKALFSPSDLACPETYHWVPVERCVPLLDKHRYARFSDGGEKDEDSVEALSDTQLLSRLQCLLPRTDSLLQCLSARSYSYWSEDGDSAEGPPRILLSVRSASRVLTDRAVSQALQWARLVGKLCLDGRIKINFGN</sequence>
<dbReference type="GO" id="GO:0005737">
    <property type="term" value="C:cytoplasm"/>
    <property type="evidence" value="ECO:0007669"/>
    <property type="project" value="TreeGrafter"/>
</dbReference>
<dbReference type="InterPro" id="IPR030700">
    <property type="entry name" value="N-end_Aminoacyl_Trfase"/>
</dbReference>
<dbReference type="Proteomes" id="UP000281553">
    <property type="component" value="Unassembled WGS sequence"/>
</dbReference>
<reference evidence="2 3" key="1">
    <citation type="submission" date="2018-11" db="EMBL/GenBank/DDBJ databases">
        <authorList>
            <consortium name="Pathogen Informatics"/>
        </authorList>
    </citation>
    <scope>NUCLEOTIDE SEQUENCE [LARGE SCALE GENOMIC DNA]</scope>
</reference>
<accession>A0A3P7M2J6</accession>
<proteinExistence type="predicted"/>
<gene>
    <name evidence="2" type="ORF">DILT_LOCUS8382</name>
</gene>
<dbReference type="PANTHER" id="PTHR21367">
    <property type="entry name" value="ARGININE-TRNA-PROTEIN TRANSFERASE 1"/>
    <property type="match status" value="1"/>
</dbReference>
<dbReference type="AlphaFoldDB" id="A0A3P7M2J6"/>
<evidence type="ECO:0000313" key="3">
    <source>
        <dbReference type="Proteomes" id="UP000281553"/>
    </source>
</evidence>
<evidence type="ECO:0000313" key="2">
    <source>
        <dbReference type="EMBL" id="VDN12551.1"/>
    </source>
</evidence>
<protein>
    <recommendedName>
        <fullName evidence="1">N-end rule aminoacyl transferase C-terminal domain-containing protein</fullName>
    </recommendedName>
</protein>
<dbReference type="OrthoDB" id="74183at2759"/>
<name>A0A3P7M2J6_DIBLA</name>
<feature type="domain" description="N-end rule aminoacyl transferase C-terminal" evidence="1">
    <location>
        <begin position="73"/>
        <end position="103"/>
    </location>
</feature>
<evidence type="ECO:0000259" key="1">
    <source>
        <dbReference type="Pfam" id="PF04377"/>
    </source>
</evidence>
<organism evidence="2 3">
    <name type="scientific">Dibothriocephalus latus</name>
    <name type="common">Fish tapeworm</name>
    <name type="synonym">Diphyllobothrium latum</name>
    <dbReference type="NCBI Taxonomy" id="60516"/>
    <lineage>
        <taxon>Eukaryota</taxon>
        <taxon>Metazoa</taxon>
        <taxon>Spiralia</taxon>
        <taxon>Lophotrochozoa</taxon>
        <taxon>Platyhelminthes</taxon>
        <taxon>Cestoda</taxon>
        <taxon>Eucestoda</taxon>
        <taxon>Diphyllobothriidea</taxon>
        <taxon>Diphyllobothriidae</taxon>
        <taxon>Dibothriocephalus</taxon>
    </lineage>
</organism>
<dbReference type="EMBL" id="UYRU01054160">
    <property type="protein sequence ID" value="VDN12551.1"/>
    <property type="molecule type" value="Genomic_DNA"/>
</dbReference>
<dbReference type="GO" id="GO:0004057">
    <property type="term" value="F:arginyl-tRNA--protein transferase activity"/>
    <property type="evidence" value="ECO:0007669"/>
    <property type="project" value="InterPro"/>
</dbReference>
<dbReference type="Pfam" id="PF04377">
    <property type="entry name" value="ATE_C"/>
    <property type="match status" value="1"/>
</dbReference>
<keyword evidence="3" id="KW-1185">Reference proteome</keyword>
<dbReference type="InterPro" id="IPR007472">
    <property type="entry name" value="N-end_Aminoacyl_Trfase_C"/>
</dbReference>